<keyword evidence="2" id="KW-0732">Signal</keyword>
<keyword evidence="4" id="KW-1185">Reference proteome</keyword>
<evidence type="ECO:0000313" key="3">
    <source>
        <dbReference type="EMBL" id="GAA0586631.1"/>
    </source>
</evidence>
<name>A0ABN1FAN7_9PROT</name>
<comment type="caution">
    <text evidence="3">The sequence shown here is derived from an EMBL/GenBank/DDBJ whole genome shotgun (WGS) entry which is preliminary data.</text>
</comment>
<feature type="region of interest" description="Disordered" evidence="1">
    <location>
        <begin position="20"/>
        <end position="51"/>
    </location>
</feature>
<reference evidence="3 4" key="1">
    <citation type="journal article" date="2019" name="Int. J. Syst. Evol. Microbiol.">
        <title>The Global Catalogue of Microorganisms (GCM) 10K type strain sequencing project: providing services to taxonomists for standard genome sequencing and annotation.</title>
        <authorList>
            <consortium name="The Broad Institute Genomics Platform"/>
            <consortium name="The Broad Institute Genome Sequencing Center for Infectious Disease"/>
            <person name="Wu L."/>
            <person name="Ma J."/>
        </authorList>
    </citation>
    <scope>NUCLEOTIDE SEQUENCE [LARGE SCALE GENOMIC DNA]</scope>
    <source>
        <strain evidence="3 4">JCM 9933</strain>
    </source>
</reference>
<protein>
    <submittedName>
        <fullName evidence="3">Uncharacterized protein</fullName>
    </submittedName>
</protein>
<dbReference type="EMBL" id="BAAAFZ010000036">
    <property type="protein sequence ID" value="GAA0586631.1"/>
    <property type="molecule type" value="Genomic_DNA"/>
</dbReference>
<evidence type="ECO:0000256" key="1">
    <source>
        <dbReference type="SAM" id="MobiDB-lite"/>
    </source>
</evidence>
<proteinExistence type="predicted"/>
<evidence type="ECO:0000256" key="2">
    <source>
        <dbReference type="SAM" id="SignalP"/>
    </source>
</evidence>
<sequence length="134" mass="13601">MLRNLALAFLGLSLLVGPAAARGSDGPTSGRSSDAKVSRGAKAKQPPQQASPLLRQVMATTTVRPVASSAIGAGTCGRSSRGQASRCRGAQLASSSRWARGLPPALGVQAQQCPPGTMATLAEGHDDIVRCIPV</sequence>
<feature type="signal peptide" evidence="2">
    <location>
        <begin position="1"/>
        <end position="21"/>
    </location>
</feature>
<evidence type="ECO:0000313" key="4">
    <source>
        <dbReference type="Proteomes" id="UP001501588"/>
    </source>
</evidence>
<dbReference type="RefSeq" id="WP_343895781.1">
    <property type="nucleotide sequence ID" value="NZ_BAAAFZ010000036.1"/>
</dbReference>
<gene>
    <name evidence="3" type="ORF">GCM10009416_26400</name>
</gene>
<organism evidence="3 4">
    <name type="scientific">Craurococcus roseus</name>
    <dbReference type="NCBI Taxonomy" id="77585"/>
    <lineage>
        <taxon>Bacteria</taxon>
        <taxon>Pseudomonadati</taxon>
        <taxon>Pseudomonadota</taxon>
        <taxon>Alphaproteobacteria</taxon>
        <taxon>Acetobacterales</taxon>
        <taxon>Acetobacteraceae</taxon>
        <taxon>Craurococcus</taxon>
    </lineage>
</organism>
<accession>A0ABN1FAN7</accession>
<dbReference type="Proteomes" id="UP001501588">
    <property type="component" value="Unassembled WGS sequence"/>
</dbReference>
<feature type="chain" id="PRO_5046019665" evidence="2">
    <location>
        <begin position="22"/>
        <end position="134"/>
    </location>
</feature>